<protein>
    <submittedName>
        <fullName evidence="1">Uncharacterized protein</fullName>
    </submittedName>
</protein>
<accession>A0A1B6FU18</accession>
<feature type="non-terminal residue" evidence="1">
    <location>
        <position position="1"/>
    </location>
</feature>
<proteinExistence type="predicted"/>
<reference evidence="1" key="1">
    <citation type="submission" date="2015-11" db="EMBL/GenBank/DDBJ databases">
        <title>De novo transcriptome assembly of four potential Pierce s Disease insect vectors from Arizona vineyards.</title>
        <authorList>
            <person name="Tassone E.E."/>
        </authorList>
    </citation>
    <scope>NUCLEOTIDE SEQUENCE</scope>
</reference>
<organism evidence="1">
    <name type="scientific">Cuerna arida</name>
    <dbReference type="NCBI Taxonomy" id="1464854"/>
    <lineage>
        <taxon>Eukaryota</taxon>
        <taxon>Metazoa</taxon>
        <taxon>Ecdysozoa</taxon>
        <taxon>Arthropoda</taxon>
        <taxon>Hexapoda</taxon>
        <taxon>Insecta</taxon>
        <taxon>Pterygota</taxon>
        <taxon>Neoptera</taxon>
        <taxon>Paraneoptera</taxon>
        <taxon>Hemiptera</taxon>
        <taxon>Auchenorrhyncha</taxon>
        <taxon>Membracoidea</taxon>
        <taxon>Cicadellidae</taxon>
        <taxon>Cicadellinae</taxon>
        <taxon>Proconiini</taxon>
        <taxon>Cuerna</taxon>
    </lineage>
</organism>
<name>A0A1B6FU18_9HEMI</name>
<sequence length="120" mass="13132">CGGRTSGLRRSDFGGWTSGLRAQASELRQTDYGDGLHVAVGVRGRGDWSSGVWQTGYMTAEYGLHGRGDLSSGQRQTDYVTAEVGLLYCGGQLSGRDYMANTWICFNTRYSNCKDVGWML</sequence>
<evidence type="ECO:0000313" key="1">
    <source>
        <dbReference type="EMBL" id="JAS53717.1"/>
    </source>
</evidence>
<dbReference type="EMBL" id="GECZ01016052">
    <property type="protein sequence ID" value="JAS53717.1"/>
    <property type="molecule type" value="Transcribed_RNA"/>
</dbReference>
<dbReference type="AlphaFoldDB" id="A0A1B6FU18"/>
<gene>
    <name evidence="1" type="ORF">g.25358</name>
</gene>